<gene>
    <name evidence="2" type="ORF">TIFTF001_056677</name>
</gene>
<protein>
    <submittedName>
        <fullName evidence="2">Uncharacterized protein</fullName>
    </submittedName>
</protein>
<reference evidence="2" key="1">
    <citation type="submission" date="2023-07" db="EMBL/GenBank/DDBJ databases">
        <title>draft genome sequence of fig (Ficus carica).</title>
        <authorList>
            <person name="Takahashi T."/>
            <person name="Nishimura K."/>
        </authorList>
    </citation>
    <scope>NUCLEOTIDE SEQUENCE</scope>
</reference>
<feature type="compositionally biased region" description="Basic and acidic residues" evidence="1">
    <location>
        <begin position="1"/>
        <end position="17"/>
    </location>
</feature>
<proteinExistence type="predicted"/>
<feature type="compositionally biased region" description="Gly residues" evidence="1">
    <location>
        <begin position="19"/>
        <end position="47"/>
    </location>
</feature>
<evidence type="ECO:0000313" key="2">
    <source>
        <dbReference type="EMBL" id="GMN75301.1"/>
    </source>
</evidence>
<organism evidence="2 3">
    <name type="scientific">Ficus carica</name>
    <name type="common">Common fig</name>
    <dbReference type="NCBI Taxonomy" id="3494"/>
    <lineage>
        <taxon>Eukaryota</taxon>
        <taxon>Viridiplantae</taxon>
        <taxon>Streptophyta</taxon>
        <taxon>Embryophyta</taxon>
        <taxon>Tracheophyta</taxon>
        <taxon>Spermatophyta</taxon>
        <taxon>Magnoliopsida</taxon>
        <taxon>eudicotyledons</taxon>
        <taxon>Gunneridae</taxon>
        <taxon>Pentapetalae</taxon>
        <taxon>rosids</taxon>
        <taxon>fabids</taxon>
        <taxon>Rosales</taxon>
        <taxon>Moraceae</taxon>
        <taxon>Ficeae</taxon>
        <taxon>Ficus</taxon>
    </lineage>
</organism>
<comment type="caution">
    <text evidence="2">The sequence shown here is derived from an EMBL/GenBank/DDBJ whole genome shotgun (WGS) entry which is preliminary data.</text>
</comment>
<name>A0AA88EN80_FICCA</name>
<evidence type="ECO:0000313" key="3">
    <source>
        <dbReference type="Proteomes" id="UP001187192"/>
    </source>
</evidence>
<keyword evidence="3" id="KW-1185">Reference proteome</keyword>
<evidence type="ECO:0000256" key="1">
    <source>
        <dbReference type="SAM" id="MobiDB-lite"/>
    </source>
</evidence>
<dbReference type="AlphaFoldDB" id="A0AA88EN80"/>
<sequence length="107" mass="11222">MRRERGREKDEKRERGGPRRGGGWLGKVWGGGPGVRGASGGLRGRAGGVVAGGRRVGGRGLVEEAGVGTGSGGAGGGLPVSGVSCWPCRRRREGRWLHRRLWVGRVI</sequence>
<feature type="region of interest" description="Disordered" evidence="1">
    <location>
        <begin position="1"/>
        <end position="47"/>
    </location>
</feature>
<accession>A0AA88EN80</accession>
<dbReference type="EMBL" id="BTGU01021642">
    <property type="protein sequence ID" value="GMN75301.1"/>
    <property type="molecule type" value="Genomic_DNA"/>
</dbReference>
<dbReference type="Proteomes" id="UP001187192">
    <property type="component" value="Unassembled WGS sequence"/>
</dbReference>